<keyword evidence="4" id="KW-1185">Reference proteome</keyword>
<feature type="region of interest" description="Disordered" evidence="2">
    <location>
        <begin position="165"/>
        <end position="251"/>
    </location>
</feature>
<dbReference type="Gene3D" id="3.60.10.10">
    <property type="entry name" value="Endonuclease/exonuclease/phosphatase"/>
    <property type="match status" value="1"/>
</dbReference>
<reference evidence="3" key="1">
    <citation type="submission" date="2021-03" db="EMBL/GenBank/DDBJ databases">
        <authorList>
            <person name="Bekaert M."/>
        </authorList>
    </citation>
    <scope>NUCLEOTIDE SEQUENCE</scope>
</reference>
<feature type="compositionally biased region" description="Polar residues" evidence="2">
    <location>
        <begin position="12"/>
        <end position="23"/>
    </location>
</feature>
<proteinExistence type="predicted"/>
<dbReference type="GO" id="GO:0061343">
    <property type="term" value="P:cell adhesion involved in heart morphogenesis"/>
    <property type="evidence" value="ECO:0007669"/>
    <property type="project" value="TreeGrafter"/>
</dbReference>
<feature type="region of interest" description="Disordered" evidence="2">
    <location>
        <begin position="1"/>
        <end position="41"/>
    </location>
</feature>
<organism evidence="3 4">
    <name type="scientific">Mytilus edulis</name>
    <name type="common">Blue mussel</name>
    <dbReference type="NCBI Taxonomy" id="6550"/>
    <lineage>
        <taxon>Eukaryota</taxon>
        <taxon>Metazoa</taxon>
        <taxon>Spiralia</taxon>
        <taxon>Lophotrochozoa</taxon>
        <taxon>Mollusca</taxon>
        <taxon>Bivalvia</taxon>
        <taxon>Autobranchia</taxon>
        <taxon>Pteriomorphia</taxon>
        <taxon>Mytilida</taxon>
        <taxon>Mytiloidea</taxon>
        <taxon>Mytilidae</taxon>
        <taxon>Mytilinae</taxon>
        <taxon>Mytilus</taxon>
    </lineage>
</organism>
<evidence type="ECO:0000256" key="2">
    <source>
        <dbReference type="SAM" id="MobiDB-lite"/>
    </source>
</evidence>
<name>A0A8S3QZV7_MYTED</name>
<dbReference type="GO" id="GO:0031012">
    <property type="term" value="C:extracellular matrix"/>
    <property type="evidence" value="ECO:0007669"/>
    <property type="project" value="TreeGrafter"/>
</dbReference>
<dbReference type="SUPFAM" id="SSF56219">
    <property type="entry name" value="DNase I-like"/>
    <property type="match status" value="1"/>
</dbReference>
<feature type="coiled-coil region" evidence="1">
    <location>
        <begin position="104"/>
        <end position="131"/>
    </location>
</feature>
<dbReference type="Proteomes" id="UP000683360">
    <property type="component" value="Unassembled WGS sequence"/>
</dbReference>
<evidence type="ECO:0000256" key="1">
    <source>
        <dbReference type="SAM" id="Coils"/>
    </source>
</evidence>
<keyword evidence="1" id="KW-0175">Coiled coil</keyword>
<feature type="compositionally biased region" description="Polar residues" evidence="2">
    <location>
        <begin position="202"/>
        <end position="213"/>
    </location>
</feature>
<protein>
    <recommendedName>
        <fullName evidence="5">Endonuclease/exonuclease/phosphatase domain-containing protein</fullName>
    </recommendedName>
</protein>
<feature type="compositionally biased region" description="Polar residues" evidence="2">
    <location>
        <begin position="234"/>
        <end position="251"/>
    </location>
</feature>
<dbReference type="PANTHER" id="PTHR33395">
    <property type="entry name" value="TRANSCRIPTASE, PUTATIVE-RELATED-RELATED"/>
    <property type="match status" value="1"/>
</dbReference>
<comment type="caution">
    <text evidence="3">The sequence shown here is derived from an EMBL/GenBank/DDBJ whole genome shotgun (WGS) entry which is preliminary data.</text>
</comment>
<dbReference type="OrthoDB" id="6062651at2759"/>
<dbReference type="Gene3D" id="3.30.70.1820">
    <property type="entry name" value="L1 transposable element, RRM domain"/>
    <property type="match status" value="1"/>
</dbReference>
<evidence type="ECO:0000313" key="4">
    <source>
        <dbReference type="Proteomes" id="UP000683360"/>
    </source>
</evidence>
<evidence type="ECO:0008006" key="5">
    <source>
        <dbReference type="Google" id="ProtNLM"/>
    </source>
</evidence>
<dbReference type="PANTHER" id="PTHR33395:SF22">
    <property type="entry name" value="REVERSE TRANSCRIPTASE DOMAIN-CONTAINING PROTEIN"/>
    <property type="match status" value="1"/>
</dbReference>
<dbReference type="GO" id="GO:0007508">
    <property type="term" value="P:larval heart development"/>
    <property type="evidence" value="ECO:0007669"/>
    <property type="project" value="TreeGrafter"/>
</dbReference>
<dbReference type="AlphaFoldDB" id="A0A8S3QZV7"/>
<gene>
    <name evidence="3" type="ORF">MEDL_15869</name>
</gene>
<dbReference type="EMBL" id="CAJPWZ010000837">
    <property type="protein sequence ID" value="CAG2201245.1"/>
    <property type="molecule type" value="Genomic_DNA"/>
</dbReference>
<accession>A0A8S3QZV7</accession>
<feature type="compositionally biased region" description="Basic and acidic residues" evidence="2">
    <location>
        <begin position="183"/>
        <end position="193"/>
    </location>
</feature>
<sequence>MGRTRGRGSYQRGFQSSQGQDQAQGRGGYHSAKRFRTGSSDIENDDPEVLLDVFVGILNDQKIMDKFVASLCDIPHLKSKLVEHLLPSLDAQIADILTPLRKNVEIMSDKLTKSEAKCEELEWKNDDLEQYTRRQSIRIAGIPEKNFESTDDEVLKFSNDVLNSQLEPGEIDRSHRVGPPRSNDSKQKPREIIVRPSDFPTAFQQHLPINNKPSKPDDNKTGKRPSSYAKAVKTNKQSSESPSVPIPSQTYQSTILEETSVKSSSASNEPTVRIRGYLTVPLDKNLPVFLTGDFNVDMLSSNNMPCRSTGSNNLRNILQRLNMYNLVFEKTNFTTDTGTCIDLFLTNNKSCVKSVDILSPFCSTHAPVCAEVNFKVNKEYTYKRTIRKYENANYKDFVSDLNNIDWNEHFHSCDNINDMYSQFLNIYSTNVNKYIPTKVVTIRPADKPFMNSTIRRKMRQRNRIHYKAKNTNNCIHWQKFRELRNEVIDLVRQSKEQYKQKLTKEITDKNIPPGKWWRIVKSISKLSKSREPTPFLKSEGQIFLHPVNKAELLNSHFSNISKIDVEPELPNNVPDPPFKMEEIIITEEEVLDQLKNLNCNKPSGPDGVSPRILKEIKSGIVKPLTLITLLDKLSAYGVDIDLNLILFGDQSMSIEDNVQIVKAVHEYIKNSERFV</sequence>
<evidence type="ECO:0000313" key="3">
    <source>
        <dbReference type="EMBL" id="CAG2201245.1"/>
    </source>
</evidence>
<dbReference type="InterPro" id="IPR036691">
    <property type="entry name" value="Endo/exonu/phosph_ase_sf"/>
</dbReference>